<dbReference type="EMBL" id="VNHK01000018">
    <property type="protein sequence ID" value="TYO84787.1"/>
    <property type="molecule type" value="Genomic_DNA"/>
</dbReference>
<sequence length="340" mass="39650">MYIILCLTDSRKMILRYFYIFTQIQIRMNEFKIRIVSNSDGEEVRLDNISLDAAESLKVFIDSLTGLAKTYSDYDGSSDIKLSLTEGSVITSLVIPEDDLDVIEDIKEITNNKSKNNERIKCFKVIQDRIKQNGLTYEVSLWEDGQYVDLTPKFKSKNFQTRNGKLVPLKYEILFITGEAFEAGGKSKTNIHISKGEDVFKITCSRQQAQKINVYSNVYLSVLKKWRKEDNIEYILIDNYLSEEKYDFYKSIHEEYKLCDSLNKFDFIHDKVVEIVNNDNLDNNELIKLMRLYNNQYSDRGTLRTLLMSIKPILHNNKGLKDYYNKVADRLRDGSSSKKI</sequence>
<protein>
    <recommendedName>
        <fullName evidence="4">DUF4868 domain-containing protein</fullName>
    </recommendedName>
</protein>
<evidence type="ECO:0008006" key="4">
    <source>
        <dbReference type="Google" id="ProtNLM"/>
    </source>
</evidence>
<name>A0ABY3NGH5_ELIMR</name>
<reference evidence="2 3" key="1">
    <citation type="submission" date="2019-07" db="EMBL/GenBank/DDBJ databases">
        <title>Genomic Encyclopedia of Archaeal and Bacterial Type Strains, Phase II (KMG-II): from individual species to whole genera.</title>
        <authorList>
            <person name="Goeker M."/>
        </authorList>
    </citation>
    <scope>NUCLEOTIDE SEQUENCE [LARGE SCALE GENOMIC DNA]</scope>
    <source>
        <strain evidence="2 3">DSM 14571</strain>
    </source>
</reference>
<accession>A0ABY3NGH5</accession>
<gene>
    <name evidence="2" type="ORF">LX74_01945</name>
    <name evidence="1" type="ORF">LX74_03847</name>
</gene>
<organism evidence="2 3">
    <name type="scientific">Elizabethkingia miricola</name>
    <name type="common">Chryseobacterium miricola</name>
    <dbReference type="NCBI Taxonomy" id="172045"/>
    <lineage>
        <taxon>Bacteria</taxon>
        <taxon>Pseudomonadati</taxon>
        <taxon>Bacteroidota</taxon>
        <taxon>Flavobacteriia</taxon>
        <taxon>Flavobacteriales</taxon>
        <taxon>Weeksellaceae</taxon>
        <taxon>Elizabethkingia</taxon>
    </lineage>
</organism>
<dbReference type="EMBL" id="VNHK01000006">
    <property type="protein sequence ID" value="TYO91701.1"/>
    <property type="molecule type" value="Genomic_DNA"/>
</dbReference>
<evidence type="ECO:0000313" key="2">
    <source>
        <dbReference type="EMBL" id="TYO91701.1"/>
    </source>
</evidence>
<keyword evidence="3" id="KW-1185">Reference proteome</keyword>
<comment type="caution">
    <text evidence="2">The sequence shown here is derived from an EMBL/GenBank/DDBJ whole genome shotgun (WGS) entry which is preliminary data.</text>
</comment>
<evidence type="ECO:0000313" key="1">
    <source>
        <dbReference type="EMBL" id="TYO84787.1"/>
    </source>
</evidence>
<proteinExistence type="predicted"/>
<dbReference type="Proteomes" id="UP000324513">
    <property type="component" value="Unassembled WGS sequence"/>
</dbReference>
<evidence type="ECO:0000313" key="3">
    <source>
        <dbReference type="Proteomes" id="UP000324513"/>
    </source>
</evidence>